<feature type="domain" description="DNA polymerase III beta sliding clamp N-terminal" evidence="11">
    <location>
        <begin position="1"/>
        <end position="123"/>
    </location>
</feature>
<evidence type="ECO:0000313" key="14">
    <source>
        <dbReference type="EMBL" id="PFJ42784.1"/>
    </source>
</evidence>
<dbReference type="Proteomes" id="UP000224003">
    <property type="component" value="Unassembled WGS sequence"/>
</dbReference>
<protein>
    <recommendedName>
        <fullName evidence="3 10">Beta sliding clamp</fullName>
    </recommendedName>
</protein>
<dbReference type="GO" id="GO:0003677">
    <property type="term" value="F:DNA binding"/>
    <property type="evidence" value="ECO:0007669"/>
    <property type="project" value="UniProtKB-UniRule"/>
</dbReference>
<name>A0A9X6ZV13_BACTU</name>
<dbReference type="SUPFAM" id="SSF55979">
    <property type="entry name" value="DNA clamp"/>
    <property type="match status" value="3"/>
</dbReference>
<dbReference type="Pfam" id="PF02767">
    <property type="entry name" value="DNA_pol3_beta_2"/>
    <property type="match status" value="1"/>
</dbReference>
<dbReference type="InterPro" id="IPR022635">
    <property type="entry name" value="DNA_polIII_beta_C"/>
</dbReference>
<comment type="function">
    <text evidence="10">Confers DNA tethering and processivity to DNA polymerases and other proteins. Acts as a clamp, forming a ring around DNA (a reaction catalyzed by the clamp-loading complex) which diffuses in an ATP-independent manner freely and bidirectionally along dsDNA. Initially characterized for its ability to contact the catalytic subunit of DNA polymerase III (Pol III), a complex, multichain enzyme responsible for most of the replicative synthesis in bacteria; Pol III exhibits 3'-5' exonuclease proofreading activity. The beta chain is required for initiation of replication as well as for processivity of DNA replication.</text>
</comment>
<dbReference type="AlphaFoldDB" id="A0A9X6ZV13"/>
<dbReference type="GO" id="GO:0006271">
    <property type="term" value="P:DNA strand elongation involved in DNA replication"/>
    <property type="evidence" value="ECO:0007669"/>
    <property type="project" value="TreeGrafter"/>
</dbReference>
<dbReference type="Pfam" id="PF02768">
    <property type="entry name" value="DNA_pol3_beta_3"/>
    <property type="match status" value="1"/>
</dbReference>
<keyword evidence="8 10" id="KW-0239">DNA-directed DNA polymerase</keyword>
<dbReference type="GO" id="GO:0003887">
    <property type="term" value="F:DNA-directed DNA polymerase activity"/>
    <property type="evidence" value="ECO:0007669"/>
    <property type="project" value="UniProtKB-UniRule"/>
</dbReference>
<keyword evidence="7 10" id="KW-0235">DNA replication</keyword>
<evidence type="ECO:0000256" key="7">
    <source>
        <dbReference type="ARBA" id="ARBA00022705"/>
    </source>
</evidence>
<keyword evidence="9" id="KW-0238">DNA-binding</keyword>
<comment type="similarity">
    <text evidence="2 10">Belongs to the beta sliding clamp family.</text>
</comment>
<dbReference type="GO" id="GO:0009360">
    <property type="term" value="C:DNA polymerase III complex"/>
    <property type="evidence" value="ECO:0007669"/>
    <property type="project" value="InterPro"/>
</dbReference>
<comment type="subcellular location">
    <subcellularLocation>
        <location evidence="1 10">Cytoplasm</location>
    </subcellularLocation>
</comment>
<dbReference type="RefSeq" id="WP_098516858.1">
    <property type="nucleotide sequence ID" value="NZ_NUVX01000007.1"/>
</dbReference>
<dbReference type="PANTHER" id="PTHR30478:SF0">
    <property type="entry name" value="BETA SLIDING CLAMP"/>
    <property type="match status" value="1"/>
</dbReference>
<comment type="subunit">
    <text evidence="10">Forms a ring-shaped head-to-tail homodimer around DNA.</text>
</comment>
<dbReference type="PIRSF" id="PIRSF000804">
    <property type="entry name" value="DNA_pol_III_b"/>
    <property type="match status" value="1"/>
</dbReference>
<dbReference type="SMART" id="SM00480">
    <property type="entry name" value="POL3Bc"/>
    <property type="match status" value="1"/>
</dbReference>
<dbReference type="PANTHER" id="PTHR30478">
    <property type="entry name" value="DNA POLYMERASE III SUBUNIT BETA"/>
    <property type="match status" value="1"/>
</dbReference>
<evidence type="ECO:0000256" key="4">
    <source>
        <dbReference type="ARBA" id="ARBA00022490"/>
    </source>
</evidence>
<dbReference type="NCBIfam" id="TIGR00663">
    <property type="entry name" value="dnan"/>
    <property type="match status" value="1"/>
</dbReference>
<gene>
    <name evidence="14" type="primary">dnaN</name>
    <name evidence="14" type="ORF">COJ15_05430</name>
</gene>
<keyword evidence="4 10" id="KW-0963">Cytoplasm</keyword>
<feature type="domain" description="DNA polymerase III beta sliding clamp C-terminal" evidence="13">
    <location>
        <begin position="251"/>
        <end position="371"/>
    </location>
</feature>
<evidence type="ECO:0000259" key="13">
    <source>
        <dbReference type="Pfam" id="PF02768"/>
    </source>
</evidence>
<keyword evidence="5 10" id="KW-0808">Transferase</keyword>
<evidence type="ECO:0000256" key="2">
    <source>
        <dbReference type="ARBA" id="ARBA00010752"/>
    </source>
</evidence>
<evidence type="ECO:0000256" key="6">
    <source>
        <dbReference type="ARBA" id="ARBA00022695"/>
    </source>
</evidence>
<proteinExistence type="inferred from homology"/>
<dbReference type="InterPro" id="IPR022637">
    <property type="entry name" value="DNA_polIII_beta_cen"/>
</dbReference>
<dbReference type="CDD" id="cd00140">
    <property type="entry name" value="beta_clamp"/>
    <property type="match status" value="1"/>
</dbReference>
<evidence type="ECO:0000259" key="11">
    <source>
        <dbReference type="Pfam" id="PF00712"/>
    </source>
</evidence>
<evidence type="ECO:0000259" key="12">
    <source>
        <dbReference type="Pfam" id="PF02767"/>
    </source>
</evidence>
<dbReference type="EMBL" id="NUVX01000007">
    <property type="protein sequence ID" value="PFJ42784.1"/>
    <property type="molecule type" value="Genomic_DNA"/>
</dbReference>
<evidence type="ECO:0000313" key="15">
    <source>
        <dbReference type="Proteomes" id="UP000224003"/>
    </source>
</evidence>
<comment type="caution">
    <text evidence="14">The sequence shown here is derived from an EMBL/GenBank/DDBJ whole genome shotgun (WGS) entry which is preliminary data.</text>
</comment>
<accession>A0A9X6ZV13</accession>
<keyword evidence="6 10" id="KW-0548">Nucleotidyltransferase</keyword>
<evidence type="ECO:0000256" key="3">
    <source>
        <dbReference type="ARBA" id="ARBA00021035"/>
    </source>
</evidence>
<evidence type="ECO:0000256" key="5">
    <source>
        <dbReference type="ARBA" id="ARBA00022679"/>
    </source>
</evidence>
<evidence type="ECO:0000256" key="8">
    <source>
        <dbReference type="ARBA" id="ARBA00022932"/>
    </source>
</evidence>
<sequence length="373" mass="41891">MKFTVETKELLKGLFVRNVVSNNASMPILKTFKLTCNDEGLEITGSDGDITMTSFVPRMIEETEVVEIKRPGSILLPSLFNDIVKKLPGEKTTIEVADNNIVSIKSKKSRFTLNGINAEEYPRSQFKEDVEPLVFKEAELSSIFNQTLFAASDNSSRPILSGINMVLESDKLLIQATDSYRFARKDSSFSKPVLPFNIVIPKKTMKELLKVMDTGDKEVEIHINDNQILFKTEKVLMYSRLLDGKFPNVSQLIPTLNNTNLQIDKTQFNQAIERATVLDDAGKTIVKLTFSSSSLVIDSNQIGIGKVTEEIEIQSFEGDELSISFNGKYLKEAFKNFKGDIVTLQLNGPMKPVVLLDNVDKNYLQLILPVRTY</sequence>
<reference evidence="14 15" key="1">
    <citation type="submission" date="2017-09" db="EMBL/GenBank/DDBJ databases">
        <title>Large-scale bioinformatics analysis of Bacillus genomes uncovers conserved roles of natural products in bacterial physiology.</title>
        <authorList>
            <consortium name="Agbiome Team Llc"/>
            <person name="Bleich R.M."/>
            <person name="Grubbs K.J."/>
            <person name="Santa Maria K.C."/>
            <person name="Allen S.E."/>
            <person name="Farag S."/>
            <person name="Shank E.A."/>
            <person name="Bowers A."/>
        </authorList>
    </citation>
    <scope>NUCLEOTIDE SEQUENCE [LARGE SCALE GENOMIC DNA]</scope>
    <source>
        <strain evidence="14 15">AFS085496</strain>
    </source>
</reference>
<feature type="domain" description="DNA polymerase III beta sliding clamp central" evidence="12">
    <location>
        <begin position="137"/>
        <end position="248"/>
    </location>
</feature>
<organism evidence="14 15">
    <name type="scientific">Bacillus thuringiensis</name>
    <dbReference type="NCBI Taxonomy" id="1428"/>
    <lineage>
        <taxon>Bacteria</taxon>
        <taxon>Bacillati</taxon>
        <taxon>Bacillota</taxon>
        <taxon>Bacilli</taxon>
        <taxon>Bacillales</taxon>
        <taxon>Bacillaceae</taxon>
        <taxon>Bacillus</taxon>
        <taxon>Bacillus cereus group</taxon>
    </lineage>
</organism>
<evidence type="ECO:0000256" key="10">
    <source>
        <dbReference type="PIRNR" id="PIRNR000804"/>
    </source>
</evidence>
<evidence type="ECO:0000256" key="1">
    <source>
        <dbReference type="ARBA" id="ARBA00004496"/>
    </source>
</evidence>
<dbReference type="Pfam" id="PF00712">
    <property type="entry name" value="DNA_pol3_beta"/>
    <property type="match status" value="1"/>
</dbReference>
<dbReference type="Gene3D" id="3.10.150.10">
    <property type="entry name" value="DNA Polymerase III, subunit A, domain 2"/>
    <property type="match status" value="1"/>
</dbReference>
<dbReference type="InterPro" id="IPR001001">
    <property type="entry name" value="DNA_polIII_beta"/>
</dbReference>
<evidence type="ECO:0000256" key="9">
    <source>
        <dbReference type="ARBA" id="ARBA00023125"/>
    </source>
</evidence>
<dbReference type="InterPro" id="IPR046938">
    <property type="entry name" value="DNA_clamp_sf"/>
</dbReference>
<dbReference type="InterPro" id="IPR022634">
    <property type="entry name" value="DNA_polIII_beta_N"/>
</dbReference>
<dbReference type="GO" id="GO:0008408">
    <property type="term" value="F:3'-5' exonuclease activity"/>
    <property type="evidence" value="ECO:0007669"/>
    <property type="project" value="InterPro"/>
</dbReference>
<dbReference type="GO" id="GO:0005737">
    <property type="term" value="C:cytoplasm"/>
    <property type="evidence" value="ECO:0007669"/>
    <property type="project" value="UniProtKB-SubCell"/>
</dbReference>
<dbReference type="Gene3D" id="3.70.10.10">
    <property type="match status" value="1"/>
</dbReference>